<dbReference type="PANTHER" id="PTHR47025:SF2">
    <property type="entry name" value="AUTOIMMUNE REGULATOR"/>
    <property type="match status" value="1"/>
</dbReference>
<gene>
    <name evidence="5" type="ORF">DUNSADRAFT_9117</name>
</gene>
<evidence type="ECO:0000256" key="2">
    <source>
        <dbReference type="ARBA" id="ARBA00022833"/>
    </source>
</evidence>
<keyword evidence="1" id="KW-0863">Zinc-finger</keyword>
<proteinExistence type="predicted"/>
<organism evidence="5 6">
    <name type="scientific">Dunaliella salina</name>
    <name type="common">Green alga</name>
    <name type="synonym">Protococcus salinus</name>
    <dbReference type="NCBI Taxonomy" id="3046"/>
    <lineage>
        <taxon>Eukaryota</taxon>
        <taxon>Viridiplantae</taxon>
        <taxon>Chlorophyta</taxon>
        <taxon>core chlorophytes</taxon>
        <taxon>Chlorophyceae</taxon>
        <taxon>CS clade</taxon>
        <taxon>Chlamydomonadales</taxon>
        <taxon>Dunaliellaceae</taxon>
        <taxon>Dunaliella</taxon>
    </lineage>
</organism>
<dbReference type="InterPro" id="IPR000182">
    <property type="entry name" value="GNAT_dom"/>
</dbReference>
<comment type="caution">
    <text evidence="5">The sequence shown here is derived from an EMBL/GenBank/DDBJ whole genome shotgun (WGS) entry which is preliminary data.</text>
</comment>
<dbReference type="Gene3D" id="3.30.40.10">
    <property type="entry name" value="Zinc/RING finger domain, C3HC4 (zinc finger)"/>
    <property type="match status" value="1"/>
</dbReference>
<feature type="region of interest" description="Disordered" evidence="3">
    <location>
        <begin position="65"/>
        <end position="124"/>
    </location>
</feature>
<dbReference type="PROSITE" id="PS51186">
    <property type="entry name" value="GNAT"/>
    <property type="match status" value="1"/>
</dbReference>
<dbReference type="EMBL" id="MU069765">
    <property type="protein sequence ID" value="KAF5834294.1"/>
    <property type="molecule type" value="Genomic_DNA"/>
</dbReference>
<dbReference type="PANTHER" id="PTHR47025">
    <property type="entry name" value="AUTOIMMUNE REGULATOR"/>
    <property type="match status" value="1"/>
</dbReference>
<feature type="compositionally biased region" description="Acidic residues" evidence="3">
    <location>
        <begin position="102"/>
        <end position="114"/>
    </location>
</feature>
<dbReference type="InterPro" id="IPR056511">
    <property type="entry name" value="IDM1_C"/>
</dbReference>
<evidence type="ECO:0000313" key="6">
    <source>
        <dbReference type="Proteomes" id="UP000815325"/>
    </source>
</evidence>
<keyword evidence="2" id="KW-0862">Zinc</keyword>
<feature type="compositionally biased region" description="Polar residues" evidence="3">
    <location>
        <begin position="65"/>
        <end position="99"/>
    </location>
</feature>
<name>A0ABQ7GIB0_DUNSA</name>
<feature type="domain" description="N-acetyltransferase" evidence="4">
    <location>
        <begin position="212"/>
        <end position="370"/>
    </location>
</feature>
<protein>
    <recommendedName>
        <fullName evidence="4">N-acetyltransferase domain-containing protein</fullName>
    </recommendedName>
</protein>
<evidence type="ECO:0000313" key="5">
    <source>
        <dbReference type="EMBL" id="KAF5834294.1"/>
    </source>
</evidence>
<dbReference type="InterPro" id="IPR013083">
    <property type="entry name" value="Znf_RING/FYVE/PHD"/>
</dbReference>
<evidence type="ECO:0000259" key="4">
    <source>
        <dbReference type="PROSITE" id="PS51186"/>
    </source>
</evidence>
<sequence length="397" mass="43109">MTANFQSHCLPAIPSFLLGQSPWTETGSKSSRGGSLLAFQRDSRQGNFDRGSRTLLLCNITSPATTPAGTLRRGQSSRKPSQDQGQIQHEASPGSASLQTDEGAETGAEEEVPSDEGLLLPDEDVAPRRISRNFNMFCSSCRRPTARDNPRDLIECTCCHRVYHGKCYESKHSKEEGRPTPDAQYMESGQPWYHTADCEKVHESLKAVARRGDIPTATPSTSSRNPAAAEQPSRSWRLILCGSGGSLAVAAMGRVHGVLSQAGFKYGLADLNSFDAAALIRQDGVPACAAVLDVHGADAAELFVIGTRRDMRRQGLCRQMVTELSSTLGEAGVRRIVLPVDEDEDQALWRKLGFQPLESTTLRQLGWTLPAFSKDAVAGTSLLSKNLSAPWRAPWSK</sequence>
<evidence type="ECO:0000256" key="3">
    <source>
        <dbReference type="SAM" id="MobiDB-lite"/>
    </source>
</evidence>
<dbReference type="Gene3D" id="3.40.630.30">
    <property type="match status" value="1"/>
</dbReference>
<reference evidence="5" key="1">
    <citation type="submission" date="2017-08" db="EMBL/GenBank/DDBJ databases">
        <authorList>
            <person name="Polle J.E."/>
            <person name="Barry K."/>
            <person name="Cushman J."/>
            <person name="Schmutz J."/>
            <person name="Tran D."/>
            <person name="Hathwaick L.T."/>
            <person name="Yim W.C."/>
            <person name="Jenkins J."/>
            <person name="Mckie-Krisberg Z.M."/>
            <person name="Prochnik S."/>
            <person name="Lindquist E."/>
            <person name="Dockter R.B."/>
            <person name="Adam C."/>
            <person name="Molina H."/>
            <person name="Bunkerborg J."/>
            <person name="Jin E."/>
            <person name="Buchheim M."/>
            <person name="Magnuson J."/>
        </authorList>
    </citation>
    <scope>NUCLEOTIDE SEQUENCE</scope>
    <source>
        <strain evidence="5">CCAP 19/18</strain>
    </source>
</reference>
<keyword evidence="1" id="KW-0479">Metal-binding</keyword>
<dbReference type="Proteomes" id="UP000815325">
    <property type="component" value="Unassembled WGS sequence"/>
</dbReference>
<dbReference type="CDD" id="cd15489">
    <property type="entry name" value="PHD_SF"/>
    <property type="match status" value="1"/>
</dbReference>
<keyword evidence="6" id="KW-1185">Reference proteome</keyword>
<dbReference type="SUPFAM" id="SSF57903">
    <property type="entry name" value="FYVE/PHD zinc finger"/>
    <property type="match status" value="1"/>
</dbReference>
<accession>A0ABQ7GIB0</accession>
<dbReference type="SUPFAM" id="SSF55729">
    <property type="entry name" value="Acyl-CoA N-acyltransferases (Nat)"/>
    <property type="match status" value="1"/>
</dbReference>
<dbReference type="Pfam" id="PF23209">
    <property type="entry name" value="IDM1_C"/>
    <property type="match status" value="1"/>
</dbReference>
<dbReference type="InterPro" id="IPR011011">
    <property type="entry name" value="Znf_FYVE_PHD"/>
</dbReference>
<dbReference type="InterPro" id="IPR016181">
    <property type="entry name" value="Acyl_CoA_acyltransferase"/>
</dbReference>
<evidence type="ECO:0000256" key="1">
    <source>
        <dbReference type="ARBA" id="ARBA00022771"/>
    </source>
</evidence>